<feature type="transmembrane region" description="Helical" evidence="1">
    <location>
        <begin position="6"/>
        <end position="26"/>
    </location>
</feature>
<protein>
    <recommendedName>
        <fullName evidence="2">Pterin-binding domain-containing protein</fullName>
    </recommendedName>
</protein>
<dbReference type="InterPro" id="IPR045531">
    <property type="entry name" value="DUF6468"/>
</dbReference>
<keyword evidence="4" id="KW-1185">Reference proteome</keyword>
<keyword evidence="1" id="KW-1133">Transmembrane helix</keyword>
<feature type="domain" description="Pterin-binding" evidence="2">
    <location>
        <begin position="19"/>
        <end position="140"/>
    </location>
</feature>
<keyword evidence="1" id="KW-0812">Transmembrane</keyword>
<reference evidence="4" key="1">
    <citation type="submission" date="2019-04" db="EMBL/GenBank/DDBJ databases">
        <title>Complete genome sequence of Sphingomonas sp. W1-2-3.</title>
        <authorList>
            <person name="Im W.T."/>
        </authorList>
    </citation>
    <scope>NUCLEOTIDE SEQUENCE [LARGE SCALE GENOMIC DNA]</scope>
    <source>
        <strain evidence="4">W1-2-3</strain>
    </source>
</reference>
<gene>
    <name evidence="3" type="ORF">E6W36_14615</name>
</gene>
<evidence type="ECO:0000256" key="1">
    <source>
        <dbReference type="SAM" id="Phobius"/>
    </source>
</evidence>
<evidence type="ECO:0000313" key="3">
    <source>
        <dbReference type="EMBL" id="QCI80299.1"/>
    </source>
</evidence>
<dbReference type="InterPro" id="IPR000489">
    <property type="entry name" value="Pterin-binding_dom"/>
</dbReference>
<dbReference type="KEGG" id="hgn:E6W36_14615"/>
<dbReference type="GO" id="GO:0042558">
    <property type="term" value="P:pteridine-containing compound metabolic process"/>
    <property type="evidence" value="ECO:0007669"/>
    <property type="project" value="InterPro"/>
</dbReference>
<keyword evidence="1" id="KW-0472">Membrane</keyword>
<dbReference type="AlphaFoldDB" id="A0A4D7BY60"/>
<dbReference type="Pfam" id="PF20072">
    <property type="entry name" value="DUF6468"/>
    <property type="match status" value="1"/>
</dbReference>
<accession>A0A4D7BY60</accession>
<sequence length="140" mass="14970">MMVWTLLADGLVAALLIAAIVVGIRLDRRLDVLRSGRAEMAALIKALNAACERADLSVAQLRAAVKEGEDTLNQPLGSARALRDELSIMIESGDRLASRLEQAASNTRVLTPRTGVRTEAARETVTTGEAPLLKALKGLR</sequence>
<proteinExistence type="predicted"/>
<dbReference type="Proteomes" id="UP000298714">
    <property type="component" value="Chromosome"/>
</dbReference>
<evidence type="ECO:0000259" key="2">
    <source>
        <dbReference type="PROSITE" id="PS50972"/>
    </source>
</evidence>
<dbReference type="EMBL" id="CP039704">
    <property type="protein sequence ID" value="QCI80299.1"/>
    <property type="molecule type" value="Genomic_DNA"/>
</dbReference>
<name>A0A4D7BY60_9SPHN</name>
<evidence type="ECO:0000313" key="4">
    <source>
        <dbReference type="Proteomes" id="UP000298714"/>
    </source>
</evidence>
<organism evidence="3 4">
    <name type="scientific">Hankyongella ginsenosidimutans</name>
    <dbReference type="NCBI Taxonomy" id="1763828"/>
    <lineage>
        <taxon>Bacteria</taxon>
        <taxon>Pseudomonadati</taxon>
        <taxon>Pseudomonadota</taxon>
        <taxon>Alphaproteobacteria</taxon>
        <taxon>Sphingomonadales</taxon>
        <taxon>Sphingomonadaceae</taxon>
        <taxon>Hankyongella</taxon>
    </lineage>
</organism>
<dbReference type="PROSITE" id="PS50972">
    <property type="entry name" value="PTERIN_BINDING"/>
    <property type="match status" value="1"/>
</dbReference>